<organism evidence="1 2">
    <name type="scientific">Meganyctiphanes norvegica</name>
    <name type="common">Northern krill</name>
    <name type="synonym">Thysanopoda norvegica</name>
    <dbReference type="NCBI Taxonomy" id="48144"/>
    <lineage>
        <taxon>Eukaryota</taxon>
        <taxon>Metazoa</taxon>
        <taxon>Ecdysozoa</taxon>
        <taxon>Arthropoda</taxon>
        <taxon>Crustacea</taxon>
        <taxon>Multicrustacea</taxon>
        <taxon>Malacostraca</taxon>
        <taxon>Eumalacostraca</taxon>
        <taxon>Eucarida</taxon>
        <taxon>Euphausiacea</taxon>
        <taxon>Euphausiidae</taxon>
        <taxon>Meganyctiphanes</taxon>
    </lineage>
</organism>
<reference evidence="1 2" key="1">
    <citation type="submission" date="2024-05" db="EMBL/GenBank/DDBJ databases">
        <authorList>
            <person name="Wallberg A."/>
        </authorList>
    </citation>
    <scope>NUCLEOTIDE SEQUENCE [LARGE SCALE GENOMIC DNA]</scope>
</reference>
<dbReference type="Proteomes" id="UP001497623">
    <property type="component" value="Unassembled WGS sequence"/>
</dbReference>
<feature type="non-terminal residue" evidence="1">
    <location>
        <position position="1"/>
    </location>
</feature>
<gene>
    <name evidence="1" type="ORF">MNOR_LOCUS31486</name>
</gene>
<dbReference type="AlphaFoldDB" id="A0AAV2S2F9"/>
<protein>
    <submittedName>
        <fullName evidence="1">Uncharacterized protein</fullName>
    </submittedName>
</protein>
<proteinExistence type="predicted"/>
<evidence type="ECO:0000313" key="2">
    <source>
        <dbReference type="Proteomes" id="UP001497623"/>
    </source>
</evidence>
<dbReference type="GO" id="GO:0071897">
    <property type="term" value="P:DNA biosynthetic process"/>
    <property type="evidence" value="ECO:0007669"/>
    <property type="project" value="UniProtKB-ARBA"/>
</dbReference>
<dbReference type="InterPro" id="IPR052055">
    <property type="entry name" value="Hepadnavirus_pol/RT"/>
</dbReference>
<dbReference type="InterPro" id="IPR043502">
    <property type="entry name" value="DNA/RNA_pol_sf"/>
</dbReference>
<dbReference type="SUPFAM" id="SSF56672">
    <property type="entry name" value="DNA/RNA polymerases"/>
    <property type="match status" value="1"/>
</dbReference>
<evidence type="ECO:0000313" key="1">
    <source>
        <dbReference type="EMBL" id="CAL4155283.1"/>
    </source>
</evidence>
<sequence>RLVSLVSTTRLPPMRTRGADRVKAKVIIVGSSGKSSLLSASGQGVCWSTEDFLEAHREVSGSGKYNFEGCRIPIPTLVRHDRLREALGSDIDPREERVLSLLEFGMPIDCKSSFGIKKRQKNHHSAVSFKEAVDEYFNKNMESKAILGPFNISPIPDLCFSPMMSVPKDVTKRRVIVDFSFPPGKSVNDGIPTSTYLDHEVEFSLPSVNSMVSRLNCLGSGCLLYKRDLKGAFRQFSVDPGDYKFTGLVWGDNVYIDTRLAMGLRSSAYCCQSVTELVGKVVGRKGPHSGIFR</sequence>
<comment type="caution">
    <text evidence="1">The sequence shown here is derived from an EMBL/GenBank/DDBJ whole genome shotgun (WGS) entry which is preliminary data.</text>
</comment>
<dbReference type="EMBL" id="CAXKWB010040624">
    <property type="protein sequence ID" value="CAL4155283.1"/>
    <property type="molecule type" value="Genomic_DNA"/>
</dbReference>
<name>A0AAV2S2F9_MEGNR</name>
<dbReference type="PANTHER" id="PTHR33050">
    <property type="entry name" value="REVERSE TRANSCRIPTASE DOMAIN-CONTAINING PROTEIN"/>
    <property type="match status" value="1"/>
</dbReference>
<accession>A0AAV2S2F9</accession>
<keyword evidence="2" id="KW-1185">Reference proteome</keyword>
<dbReference type="PANTHER" id="PTHR33050:SF7">
    <property type="entry name" value="RIBONUCLEASE H"/>
    <property type="match status" value="1"/>
</dbReference>